<evidence type="ECO:0000256" key="1">
    <source>
        <dbReference type="ARBA" id="ARBA00004123"/>
    </source>
</evidence>
<gene>
    <name evidence="14" type="ORF">U9M48_032104</name>
</gene>
<dbReference type="CDD" id="cd08875">
    <property type="entry name" value="START_ArGLABRA2_like"/>
    <property type="match status" value="1"/>
</dbReference>
<keyword evidence="6 9" id="KW-0371">Homeobox</keyword>
<keyword evidence="7" id="KW-0804">Transcription</keyword>
<dbReference type="AlphaFoldDB" id="A0AAQ3X443"/>
<accession>A0AAQ3X443</accession>
<dbReference type="GO" id="GO:0003677">
    <property type="term" value="F:DNA binding"/>
    <property type="evidence" value="ECO:0007669"/>
    <property type="project" value="UniProtKB-UniRule"/>
</dbReference>
<sequence length="764" mass="83059">MEEENTSGQPLNTTTTDDDDDNNNHEQNDLQVPIGDDAADRSWNDAAEFELYDLLGGDEGHTNTNETNDDEDHHSDADSGRQSKRTKRFNVEQLAVLEAKFKACPHPDTDERQELGMRIGLEERQLKDCGDENKDMFQENATLWAENKKLRRQLLQPSCIRCRGSIALPTQAAPEKMRLLIRNSRLRDEILRANAYLNKLIVCEAEQPPPSAQAALVSHAERAMKEFVMLATAGEPMWLSTDGGDGGDGSGDGGGEAQALNHEAYIVQTFPGLLGLCPRGFVEEATRDMDMIKGTAMDLVTMLTDVSHWSEMFPGIVASVSSSHVISTGTLWLNLIPSVDSSLQMNVDLWVQSPRLLTRRIRFLRFSKKMASGKWAVVDVSVDGIHGAEHTGCRLLPSGCLLQDMEGSGYCKVSRPILLHHIYTCFVVTWIVHAEYDEATVPPLFRPLFQSGQALGASRWLRSLLRQCEYMAVLRSSHVESSSSSSSSLDISTLGRRGVLELGRRMTASFYATVSGPIIVPSSNMVDEWRVSTSTGAERIEASVRMAAWNCGDIVPGEPAVTVVSATTTVWLPDVPPPRVFEYLCDLQRRGEWDVHVNGGAVQGLGSVATSTHPNGNAVSVLRPTTTSADKDGRKSNSMLILQETSIDASCSLVVYSFIEESLMRGVMDGGDNSAIFLLPSGFAIHPDGRGKARHDAANTSSGTPTSSSSNNSGGSLLTVAYQAMSSCPSGDFARQAFDAAGQRICRAMKMIKAAVGASDIVPA</sequence>
<dbReference type="Pfam" id="PF25797">
    <property type="entry name" value="PDF2_C"/>
    <property type="match status" value="1"/>
</dbReference>
<dbReference type="GO" id="GO:0005634">
    <property type="term" value="C:nucleus"/>
    <property type="evidence" value="ECO:0007669"/>
    <property type="project" value="UniProtKB-SubCell"/>
</dbReference>
<evidence type="ECO:0000259" key="12">
    <source>
        <dbReference type="PROSITE" id="PS50071"/>
    </source>
</evidence>
<evidence type="ECO:0000256" key="4">
    <source>
        <dbReference type="ARBA" id="ARBA00023054"/>
    </source>
</evidence>
<evidence type="ECO:0000256" key="10">
    <source>
        <dbReference type="RuleBase" id="RU000682"/>
    </source>
</evidence>
<dbReference type="InterPro" id="IPR009057">
    <property type="entry name" value="Homeodomain-like_sf"/>
</dbReference>
<evidence type="ECO:0000256" key="8">
    <source>
        <dbReference type="ARBA" id="ARBA00023242"/>
    </source>
</evidence>
<dbReference type="InterPro" id="IPR057993">
    <property type="entry name" value="HD-Zip_IV_C"/>
</dbReference>
<keyword evidence="15" id="KW-1185">Reference proteome</keyword>
<dbReference type="Pfam" id="PF01852">
    <property type="entry name" value="START"/>
    <property type="match status" value="1"/>
</dbReference>
<reference evidence="14 15" key="1">
    <citation type="submission" date="2024-02" db="EMBL/GenBank/DDBJ databases">
        <title>High-quality chromosome-scale genome assembly of Pensacola bahiagrass (Paspalum notatum Flugge var. saurae).</title>
        <authorList>
            <person name="Vega J.M."/>
            <person name="Podio M."/>
            <person name="Orjuela J."/>
            <person name="Siena L.A."/>
            <person name="Pessino S.C."/>
            <person name="Combes M.C."/>
            <person name="Mariac C."/>
            <person name="Albertini E."/>
            <person name="Pupilli F."/>
            <person name="Ortiz J.P.A."/>
            <person name="Leblanc O."/>
        </authorList>
    </citation>
    <scope>NUCLEOTIDE SEQUENCE [LARGE SCALE GENOMIC DNA]</scope>
    <source>
        <strain evidence="14">R1</strain>
        <tissue evidence="14">Leaf</tissue>
    </source>
</reference>
<feature type="compositionally biased region" description="Basic and acidic residues" evidence="11">
    <location>
        <begin position="71"/>
        <end position="81"/>
    </location>
</feature>
<name>A0AAQ3X443_PASNO</name>
<dbReference type="InterPro" id="IPR042160">
    <property type="entry name" value="HD-Zip_IV"/>
</dbReference>
<evidence type="ECO:0000256" key="9">
    <source>
        <dbReference type="PROSITE-ProRule" id="PRU00108"/>
    </source>
</evidence>
<feature type="DNA-binding region" description="Homeobox" evidence="9">
    <location>
        <begin position="82"/>
        <end position="156"/>
    </location>
</feature>
<dbReference type="SUPFAM" id="SSF46689">
    <property type="entry name" value="Homeodomain-like"/>
    <property type="match status" value="1"/>
</dbReference>
<dbReference type="EMBL" id="CP144751">
    <property type="protein sequence ID" value="WVZ85153.1"/>
    <property type="molecule type" value="Genomic_DNA"/>
</dbReference>
<dbReference type="PROSITE" id="PS50071">
    <property type="entry name" value="HOMEOBOX_2"/>
    <property type="match status" value="1"/>
</dbReference>
<evidence type="ECO:0000256" key="5">
    <source>
        <dbReference type="ARBA" id="ARBA00023125"/>
    </source>
</evidence>
<evidence type="ECO:0000256" key="3">
    <source>
        <dbReference type="ARBA" id="ARBA00023015"/>
    </source>
</evidence>
<evidence type="ECO:0000256" key="2">
    <source>
        <dbReference type="ARBA" id="ARBA00006789"/>
    </source>
</evidence>
<dbReference type="PROSITE" id="PS50848">
    <property type="entry name" value="START"/>
    <property type="match status" value="1"/>
</dbReference>
<dbReference type="Proteomes" id="UP001341281">
    <property type="component" value="Chromosome 07"/>
</dbReference>
<evidence type="ECO:0000313" key="14">
    <source>
        <dbReference type="EMBL" id="WVZ85153.1"/>
    </source>
</evidence>
<proteinExistence type="inferred from homology"/>
<organism evidence="14 15">
    <name type="scientific">Paspalum notatum var. saurae</name>
    <dbReference type="NCBI Taxonomy" id="547442"/>
    <lineage>
        <taxon>Eukaryota</taxon>
        <taxon>Viridiplantae</taxon>
        <taxon>Streptophyta</taxon>
        <taxon>Embryophyta</taxon>
        <taxon>Tracheophyta</taxon>
        <taxon>Spermatophyta</taxon>
        <taxon>Magnoliopsida</taxon>
        <taxon>Liliopsida</taxon>
        <taxon>Poales</taxon>
        <taxon>Poaceae</taxon>
        <taxon>PACMAD clade</taxon>
        <taxon>Panicoideae</taxon>
        <taxon>Andropogonodae</taxon>
        <taxon>Paspaleae</taxon>
        <taxon>Paspalinae</taxon>
        <taxon>Paspalum</taxon>
    </lineage>
</organism>
<dbReference type="SUPFAM" id="SSF55961">
    <property type="entry name" value="Bet v1-like"/>
    <property type="match status" value="2"/>
</dbReference>
<keyword evidence="5 9" id="KW-0238">DNA-binding</keyword>
<feature type="region of interest" description="Disordered" evidence="11">
    <location>
        <begin position="615"/>
        <end position="634"/>
    </location>
</feature>
<feature type="compositionally biased region" description="Polar residues" evidence="11">
    <location>
        <begin position="615"/>
        <end position="628"/>
    </location>
</feature>
<keyword evidence="3" id="KW-0805">Transcription regulation</keyword>
<comment type="similarity">
    <text evidence="2">Belongs to the HD-ZIP homeobox family. Class IV subfamily.</text>
</comment>
<evidence type="ECO:0008006" key="16">
    <source>
        <dbReference type="Google" id="ProtNLM"/>
    </source>
</evidence>
<evidence type="ECO:0000313" key="15">
    <source>
        <dbReference type="Proteomes" id="UP001341281"/>
    </source>
</evidence>
<feature type="compositionally biased region" description="Polar residues" evidence="11">
    <location>
        <begin position="1"/>
        <end position="11"/>
    </location>
</feature>
<evidence type="ECO:0000259" key="13">
    <source>
        <dbReference type="PROSITE" id="PS50848"/>
    </source>
</evidence>
<dbReference type="Gene3D" id="1.10.10.60">
    <property type="entry name" value="Homeodomain-like"/>
    <property type="match status" value="1"/>
</dbReference>
<dbReference type="Pfam" id="PF00046">
    <property type="entry name" value="Homeodomain"/>
    <property type="match status" value="1"/>
</dbReference>
<feature type="domain" description="START" evidence="13">
    <location>
        <begin position="209"/>
        <end position="473"/>
    </location>
</feature>
<evidence type="ECO:0000256" key="6">
    <source>
        <dbReference type="ARBA" id="ARBA00023155"/>
    </source>
</evidence>
<dbReference type="InterPro" id="IPR001356">
    <property type="entry name" value="HD"/>
</dbReference>
<comment type="subcellular location">
    <subcellularLocation>
        <location evidence="1 9 10">Nucleus</location>
    </subcellularLocation>
</comment>
<dbReference type="PANTHER" id="PTHR45654">
    <property type="entry name" value="HOMEOBOX-LEUCINE ZIPPER PROTEIN MERISTEM L1"/>
    <property type="match status" value="1"/>
</dbReference>
<protein>
    <recommendedName>
        <fullName evidence="16">START domain-containing protein</fullName>
    </recommendedName>
</protein>
<dbReference type="GO" id="GO:0008289">
    <property type="term" value="F:lipid binding"/>
    <property type="evidence" value="ECO:0007669"/>
    <property type="project" value="InterPro"/>
</dbReference>
<dbReference type="InterPro" id="IPR002913">
    <property type="entry name" value="START_lipid-bd_dom"/>
</dbReference>
<keyword evidence="8 9" id="KW-0539">Nucleus</keyword>
<keyword evidence="4" id="KW-0175">Coiled coil</keyword>
<evidence type="ECO:0000256" key="11">
    <source>
        <dbReference type="SAM" id="MobiDB-lite"/>
    </source>
</evidence>
<dbReference type="CDD" id="cd00086">
    <property type="entry name" value="homeodomain"/>
    <property type="match status" value="1"/>
</dbReference>
<feature type="domain" description="Homeobox" evidence="12">
    <location>
        <begin position="80"/>
        <end position="155"/>
    </location>
</feature>
<evidence type="ECO:0000256" key="7">
    <source>
        <dbReference type="ARBA" id="ARBA00023163"/>
    </source>
</evidence>
<feature type="region of interest" description="Disordered" evidence="11">
    <location>
        <begin position="1"/>
        <end position="87"/>
    </location>
</feature>
<dbReference type="PANTHER" id="PTHR45654:SF28">
    <property type="entry name" value="HOMEODOMAIN LEUCINE ZIPPER FAMILY IV PROTEIN"/>
    <property type="match status" value="1"/>
</dbReference>
<dbReference type="SMART" id="SM00389">
    <property type="entry name" value="HOX"/>
    <property type="match status" value="1"/>
</dbReference>
<feature type="compositionally biased region" description="Low complexity" evidence="11">
    <location>
        <begin position="699"/>
        <end position="712"/>
    </location>
</feature>
<feature type="region of interest" description="Disordered" evidence="11">
    <location>
        <begin position="689"/>
        <end position="712"/>
    </location>
</feature>